<gene>
    <name evidence="3" type="ORF">JEM65_06125</name>
</gene>
<feature type="region of interest" description="Disordered" evidence="1">
    <location>
        <begin position="124"/>
        <end position="147"/>
    </location>
</feature>
<evidence type="ECO:0000313" key="3">
    <source>
        <dbReference type="EMBL" id="MBJ7880229.1"/>
    </source>
</evidence>
<reference evidence="3 4" key="1">
    <citation type="submission" date="2020-09" db="EMBL/GenBank/DDBJ databases">
        <title>Draft genome of Gelidibacter salicanalis PAMC21136.</title>
        <authorList>
            <person name="Park H."/>
        </authorList>
    </citation>
    <scope>NUCLEOTIDE SEQUENCE [LARGE SCALE GENOMIC DNA]</scope>
    <source>
        <strain evidence="3 4">PAMC21136</strain>
    </source>
</reference>
<sequence length="147" mass="17268">MKKLVMILVAFATLQVSAQEQKREMRKDHAESKMQYSPEEMAQLRTKQMTLKLDLNDKQQKDVSVIFLEEAKFRANKKAAMTKDKGEQSLSKEERLKMKNERLDRQIAMKKKMKTILSAEQYEKWEKMGQKRGHKGAHKKGPNKTKQ</sequence>
<accession>A0A934NIL9</accession>
<evidence type="ECO:0000256" key="1">
    <source>
        <dbReference type="SAM" id="MobiDB-lite"/>
    </source>
</evidence>
<feature type="compositionally biased region" description="Basic residues" evidence="1">
    <location>
        <begin position="130"/>
        <end position="147"/>
    </location>
</feature>
<dbReference type="AlphaFoldDB" id="A0A934NIL9"/>
<feature type="signal peptide" evidence="2">
    <location>
        <begin position="1"/>
        <end position="18"/>
    </location>
</feature>
<protein>
    <recommendedName>
        <fullName evidence="5">DUF4890 domain-containing protein</fullName>
    </recommendedName>
</protein>
<dbReference type="Proteomes" id="UP000662373">
    <property type="component" value="Unassembled WGS sequence"/>
</dbReference>
<dbReference type="EMBL" id="JAEHJZ010000010">
    <property type="protein sequence ID" value="MBJ7880229.1"/>
    <property type="molecule type" value="Genomic_DNA"/>
</dbReference>
<keyword evidence="4" id="KW-1185">Reference proteome</keyword>
<organism evidence="3 4">
    <name type="scientific">Gelidibacter salicanalis</name>
    <dbReference type="NCBI Taxonomy" id="291193"/>
    <lineage>
        <taxon>Bacteria</taxon>
        <taxon>Pseudomonadati</taxon>
        <taxon>Bacteroidota</taxon>
        <taxon>Flavobacteriia</taxon>
        <taxon>Flavobacteriales</taxon>
        <taxon>Flavobacteriaceae</taxon>
        <taxon>Gelidibacter</taxon>
    </lineage>
</organism>
<proteinExistence type="predicted"/>
<name>A0A934NIL9_9FLAO</name>
<comment type="caution">
    <text evidence="3">The sequence shown here is derived from an EMBL/GenBank/DDBJ whole genome shotgun (WGS) entry which is preliminary data.</text>
</comment>
<evidence type="ECO:0000256" key="2">
    <source>
        <dbReference type="SAM" id="SignalP"/>
    </source>
</evidence>
<evidence type="ECO:0008006" key="5">
    <source>
        <dbReference type="Google" id="ProtNLM"/>
    </source>
</evidence>
<dbReference type="RefSeq" id="WP_199598059.1">
    <property type="nucleotide sequence ID" value="NZ_JAEHJZ010000010.1"/>
</dbReference>
<evidence type="ECO:0000313" key="4">
    <source>
        <dbReference type="Proteomes" id="UP000662373"/>
    </source>
</evidence>
<keyword evidence="2" id="KW-0732">Signal</keyword>
<feature type="chain" id="PRO_5037849080" description="DUF4890 domain-containing protein" evidence="2">
    <location>
        <begin position="19"/>
        <end position="147"/>
    </location>
</feature>